<keyword evidence="5" id="KW-1185">Reference proteome</keyword>
<dbReference type="GO" id="GO:1990234">
    <property type="term" value="C:transferase complex"/>
    <property type="evidence" value="ECO:0007669"/>
    <property type="project" value="UniProtKB-ARBA"/>
</dbReference>
<evidence type="ECO:0000313" key="5">
    <source>
        <dbReference type="Proteomes" id="UP000023152"/>
    </source>
</evidence>
<name>X6PBG8_RETFI</name>
<dbReference type="InterPro" id="IPR015943">
    <property type="entry name" value="WD40/YVTN_repeat-like_dom_sf"/>
</dbReference>
<dbReference type="PROSITE" id="PS50294">
    <property type="entry name" value="WD_REPEATS_REGION"/>
    <property type="match status" value="1"/>
</dbReference>
<dbReference type="SUPFAM" id="SSF50978">
    <property type="entry name" value="WD40 repeat-like"/>
    <property type="match status" value="1"/>
</dbReference>
<evidence type="ECO:0000256" key="2">
    <source>
        <dbReference type="ARBA" id="ARBA00022737"/>
    </source>
</evidence>
<evidence type="ECO:0000256" key="3">
    <source>
        <dbReference type="PROSITE-ProRule" id="PRU00221"/>
    </source>
</evidence>
<dbReference type="PANTHER" id="PTHR22847:SF637">
    <property type="entry name" value="WD REPEAT DOMAIN 5B"/>
    <property type="match status" value="1"/>
</dbReference>
<dbReference type="PROSITE" id="PS50082">
    <property type="entry name" value="WD_REPEATS_2"/>
    <property type="match status" value="2"/>
</dbReference>
<dbReference type="Gene3D" id="2.130.10.10">
    <property type="entry name" value="YVTN repeat-like/Quinoprotein amine dehydrogenase"/>
    <property type="match status" value="1"/>
</dbReference>
<organism evidence="4 5">
    <name type="scientific">Reticulomyxa filosa</name>
    <dbReference type="NCBI Taxonomy" id="46433"/>
    <lineage>
        <taxon>Eukaryota</taxon>
        <taxon>Sar</taxon>
        <taxon>Rhizaria</taxon>
        <taxon>Retaria</taxon>
        <taxon>Foraminifera</taxon>
        <taxon>Monothalamids</taxon>
        <taxon>Reticulomyxidae</taxon>
        <taxon>Reticulomyxa</taxon>
    </lineage>
</organism>
<proteinExistence type="predicted"/>
<dbReference type="AlphaFoldDB" id="X6PBG8"/>
<dbReference type="InterPro" id="IPR001680">
    <property type="entry name" value="WD40_rpt"/>
</dbReference>
<feature type="repeat" description="WD" evidence="3">
    <location>
        <begin position="122"/>
        <end position="172"/>
    </location>
</feature>
<accession>X6PBG8</accession>
<keyword evidence="1 3" id="KW-0853">WD repeat</keyword>
<comment type="caution">
    <text evidence="4">The sequence shown here is derived from an EMBL/GenBank/DDBJ whole genome shotgun (WGS) entry which is preliminary data.</text>
</comment>
<dbReference type="Proteomes" id="UP000023152">
    <property type="component" value="Unassembled WGS sequence"/>
</dbReference>
<dbReference type="InterPro" id="IPR019775">
    <property type="entry name" value="WD40_repeat_CS"/>
</dbReference>
<dbReference type="EMBL" id="ASPP01002033">
    <property type="protein sequence ID" value="ETO35017.1"/>
    <property type="molecule type" value="Genomic_DNA"/>
</dbReference>
<evidence type="ECO:0000256" key="1">
    <source>
        <dbReference type="ARBA" id="ARBA00022574"/>
    </source>
</evidence>
<reference evidence="4 5" key="1">
    <citation type="journal article" date="2013" name="Curr. Biol.">
        <title>The Genome of the Foraminiferan Reticulomyxa filosa.</title>
        <authorList>
            <person name="Glockner G."/>
            <person name="Hulsmann N."/>
            <person name="Schleicher M."/>
            <person name="Noegel A.A."/>
            <person name="Eichinger L."/>
            <person name="Gallinger C."/>
            <person name="Pawlowski J."/>
            <person name="Sierra R."/>
            <person name="Euteneuer U."/>
            <person name="Pillet L."/>
            <person name="Moustafa A."/>
            <person name="Platzer M."/>
            <person name="Groth M."/>
            <person name="Szafranski K."/>
            <person name="Schliwa M."/>
        </authorList>
    </citation>
    <scope>NUCLEOTIDE SEQUENCE [LARGE SCALE GENOMIC DNA]</scope>
</reference>
<sequence>MEQRVKEEKYEDVFIMLIRNRINQQKKSVSPQCQKFAQIIITKCVNGIQSKRQNKITLFVRVIFLSFNSTKKLFNKYLKNINRVKFSLYYCHNNSRNIICSSSSDNTIRLWDILSGQQIQVFNGHKYSVYTVEYSPFVVNNIEFVSSNVICSGSSDNTIRFWDIRSNRNELHIINGDNKDYGISCLKFIQLKSNNDNRRGINLCYEIIISLVQRMKDLILIKTIYLYCDFFLTKNECYAKLLHS</sequence>
<keyword evidence="2" id="KW-0677">Repeat</keyword>
<dbReference type="SMART" id="SM00320">
    <property type="entry name" value="WD40"/>
    <property type="match status" value="2"/>
</dbReference>
<dbReference type="Pfam" id="PF00400">
    <property type="entry name" value="WD40"/>
    <property type="match status" value="2"/>
</dbReference>
<protein>
    <submittedName>
        <fullName evidence="4">WD-40 repeat protein</fullName>
    </submittedName>
</protein>
<gene>
    <name evidence="4" type="ORF">RFI_02056</name>
</gene>
<dbReference type="PANTHER" id="PTHR22847">
    <property type="entry name" value="WD40 REPEAT PROTEIN"/>
    <property type="match status" value="1"/>
</dbReference>
<evidence type="ECO:0000313" key="4">
    <source>
        <dbReference type="EMBL" id="ETO35017.1"/>
    </source>
</evidence>
<feature type="repeat" description="WD" evidence="3">
    <location>
        <begin position="97"/>
        <end position="121"/>
    </location>
</feature>
<dbReference type="PROSITE" id="PS00678">
    <property type="entry name" value="WD_REPEATS_1"/>
    <property type="match status" value="1"/>
</dbReference>
<dbReference type="InterPro" id="IPR036322">
    <property type="entry name" value="WD40_repeat_dom_sf"/>
</dbReference>